<keyword evidence="3 5" id="KW-0777">Teichoic acid biosynthesis</keyword>
<comment type="catalytic activity">
    <reaction evidence="5">
        <text>UDP-N-acetyl-alpha-D-mannosamine + N-acetyl-alpha-D-glucosaminyl-di-trans,octa-cis-undecaprenyl diphosphate = N-acetyl-beta-D-mannosaminyl-(1-&gt;4)-N-acetyl-alpha-D-glucosaminyl di-trans,octa-cis-undecaprenyl diphosphate + UDP + H(+)</text>
        <dbReference type="Rhea" id="RHEA:16053"/>
        <dbReference type="ChEBI" id="CHEBI:15378"/>
        <dbReference type="ChEBI" id="CHEBI:58223"/>
        <dbReference type="ChEBI" id="CHEBI:62959"/>
        <dbReference type="ChEBI" id="CHEBI:68623"/>
        <dbReference type="ChEBI" id="CHEBI:132210"/>
        <dbReference type="EC" id="2.4.1.187"/>
    </reaction>
</comment>
<dbReference type="RefSeq" id="WP_066269426.1">
    <property type="nucleotide sequence ID" value="NZ_JARMAB010000022.1"/>
</dbReference>
<evidence type="ECO:0000313" key="6">
    <source>
        <dbReference type="EMBL" id="MED1204360.1"/>
    </source>
</evidence>
<evidence type="ECO:0000313" key="7">
    <source>
        <dbReference type="Proteomes" id="UP001341444"/>
    </source>
</evidence>
<dbReference type="EMBL" id="JARMAB010000022">
    <property type="protein sequence ID" value="MED1204360.1"/>
    <property type="molecule type" value="Genomic_DNA"/>
</dbReference>
<comment type="caution">
    <text evidence="6">The sequence shown here is derived from an EMBL/GenBank/DDBJ whole genome shotgun (WGS) entry which is preliminary data.</text>
</comment>
<dbReference type="Pfam" id="PF03808">
    <property type="entry name" value="Glyco_tran_WecG"/>
    <property type="match status" value="1"/>
</dbReference>
<dbReference type="PANTHER" id="PTHR34136">
    <property type="match status" value="1"/>
</dbReference>
<evidence type="ECO:0000256" key="1">
    <source>
        <dbReference type="ARBA" id="ARBA00022676"/>
    </source>
</evidence>
<evidence type="ECO:0000256" key="3">
    <source>
        <dbReference type="ARBA" id="ARBA00022944"/>
    </source>
</evidence>
<organism evidence="6 7">
    <name type="scientific">Heyndrickxia acidicola</name>
    <dbReference type="NCBI Taxonomy" id="209389"/>
    <lineage>
        <taxon>Bacteria</taxon>
        <taxon>Bacillati</taxon>
        <taxon>Bacillota</taxon>
        <taxon>Bacilli</taxon>
        <taxon>Bacillales</taxon>
        <taxon>Bacillaceae</taxon>
        <taxon>Heyndrickxia</taxon>
    </lineage>
</organism>
<dbReference type="CDD" id="cd06533">
    <property type="entry name" value="Glyco_transf_WecG_TagA"/>
    <property type="match status" value="1"/>
</dbReference>
<keyword evidence="1 5" id="KW-0328">Glycosyltransferase</keyword>
<dbReference type="NCBIfam" id="TIGR00696">
    <property type="entry name" value="wecG_tagA_cpsF"/>
    <property type="match status" value="1"/>
</dbReference>
<dbReference type="Proteomes" id="UP001341444">
    <property type="component" value="Unassembled WGS sequence"/>
</dbReference>
<protein>
    <recommendedName>
        <fullName evidence="5">N-acetylglucosaminyldiphosphoundecaprenol N-acetyl-beta-D-mannosaminyltransferase</fullName>
        <ecNumber evidence="5">2.4.1.187</ecNumber>
    </recommendedName>
    <alternativeName>
        <fullName evidence="5">N-acetylmannosaminyltransferase</fullName>
    </alternativeName>
    <alternativeName>
        <fullName evidence="5">UDP-N-acetylmannosamine transferase</fullName>
    </alternativeName>
    <alternativeName>
        <fullName evidence="5">UDP-N-acetylmannosamine:N-acetylglucosaminyl pyrophosphorylundecaprenol N-acetylmannosaminyltransferase</fullName>
    </alternativeName>
</protein>
<evidence type="ECO:0000256" key="4">
    <source>
        <dbReference type="ARBA" id="ARBA00023316"/>
    </source>
</evidence>
<keyword evidence="4 5" id="KW-0961">Cell wall biogenesis/degradation</keyword>
<dbReference type="PANTHER" id="PTHR34136:SF1">
    <property type="entry name" value="UDP-N-ACETYL-D-MANNOSAMINURONIC ACID TRANSFERASE"/>
    <property type="match status" value="1"/>
</dbReference>
<accession>A0ABU6MMT2</accession>
<keyword evidence="2 5" id="KW-0808">Transferase</keyword>
<dbReference type="EC" id="2.4.1.187" evidence="5"/>
<evidence type="ECO:0000256" key="2">
    <source>
        <dbReference type="ARBA" id="ARBA00022679"/>
    </source>
</evidence>
<reference evidence="6 7" key="1">
    <citation type="submission" date="2023-03" db="EMBL/GenBank/DDBJ databases">
        <title>Bacillus Genome Sequencing.</title>
        <authorList>
            <person name="Dunlap C."/>
        </authorList>
    </citation>
    <scope>NUCLEOTIDE SEQUENCE [LARGE SCALE GENOMIC DNA]</scope>
    <source>
        <strain evidence="6 7">B-23453</strain>
    </source>
</reference>
<comment type="pathway">
    <text evidence="5">Cell wall biogenesis; teichoic acid biosynthesis.</text>
</comment>
<dbReference type="InterPro" id="IPR004629">
    <property type="entry name" value="WecG_TagA_CpsF"/>
</dbReference>
<sequence length="246" mass="28454">MEREELKKVTILGVPFININRKDFVALLKKRIETEQKTFVITANPEIVMKAKEDSHYMDIIHQATYVTADGIGVVKAAQLLNEPLPERVAGFDTMMDLLEIANQERFRLYLLGASQSVLERVMARLVAEYHNVEIMGAHNGFFDWEDDSIAREIRELEPDLVLVALGVPKQEQWIARHYDSFKKGIFMGLGGSFDILAGEVQRAPEAWQRMNVEWLYRLVNQPSRWRRMLALPQFAWKVLIQRLKG</sequence>
<dbReference type="InterPro" id="IPR034714">
    <property type="entry name" value="TagA_TarA"/>
</dbReference>
<keyword evidence="7" id="KW-1185">Reference proteome</keyword>
<dbReference type="HAMAP" id="MF_02070">
    <property type="entry name" value="TagA_TarA"/>
    <property type="match status" value="1"/>
</dbReference>
<proteinExistence type="inferred from homology"/>
<comment type="function">
    <text evidence="5">Catalyzes the conversion of GlcNAc-PP-undecaprenol into ManNAc-GlcNAc-PP-undecaprenol, the first committed lipid intermediate in the de novo synthesis of teichoic acid.</text>
</comment>
<comment type="similarity">
    <text evidence="5">Belongs to the glycosyltransferase 26 family. TagA/TarA subfamily.</text>
</comment>
<name>A0ABU6MMT2_9BACI</name>
<gene>
    <name evidence="6" type="ORF">P4T90_15030</name>
</gene>
<evidence type="ECO:0000256" key="5">
    <source>
        <dbReference type="HAMAP-Rule" id="MF_02070"/>
    </source>
</evidence>